<name>A0A9N9UTY4_9HYPO</name>
<feature type="region of interest" description="Disordered" evidence="1">
    <location>
        <begin position="85"/>
        <end position="121"/>
    </location>
</feature>
<accession>A0A9N9UTY4</accession>
<dbReference type="AlphaFoldDB" id="A0A9N9UTY4"/>
<evidence type="ECO:0000313" key="3">
    <source>
        <dbReference type="Proteomes" id="UP000754883"/>
    </source>
</evidence>
<feature type="region of interest" description="Disordered" evidence="1">
    <location>
        <begin position="52"/>
        <end position="72"/>
    </location>
</feature>
<evidence type="ECO:0000313" key="2">
    <source>
        <dbReference type="EMBL" id="CAH0003441.1"/>
    </source>
</evidence>
<keyword evidence="3" id="KW-1185">Reference proteome</keyword>
<feature type="compositionally biased region" description="Basic residues" evidence="1">
    <location>
        <begin position="52"/>
        <end position="62"/>
    </location>
</feature>
<organism evidence="2 3">
    <name type="scientific">Clonostachys byssicola</name>
    <dbReference type="NCBI Taxonomy" id="160290"/>
    <lineage>
        <taxon>Eukaryota</taxon>
        <taxon>Fungi</taxon>
        <taxon>Dikarya</taxon>
        <taxon>Ascomycota</taxon>
        <taxon>Pezizomycotina</taxon>
        <taxon>Sordariomycetes</taxon>
        <taxon>Hypocreomycetidae</taxon>
        <taxon>Hypocreales</taxon>
        <taxon>Bionectriaceae</taxon>
        <taxon>Clonostachys</taxon>
    </lineage>
</organism>
<dbReference type="OrthoDB" id="4158087at2759"/>
<dbReference type="EMBL" id="CABFNO020001564">
    <property type="protein sequence ID" value="CAH0003441.1"/>
    <property type="molecule type" value="Genomic_DNA"/>
</dbReference>
<dbReference type="PANTHER" id="PTHR37540">
    <property type="entry name" value="TRANSCRIPTION FACTOR (ACR-2), PUTATIVE-RELATED-RELATED"/>
    <property type="match status" value="1"/>
</dbReference>
<dbReference type="PANTHER" id="PTHR37540:SF5">
    <property type="entry name" value="TRANSCRIPTION FACTOR DOMAIN-CONTAINING PROTEIN"/>
    <property type="match status" value="1"/>
</dbReference>
<gene>
    <name evidence="2" type="ORF">CBYS24578_00014618</name>
</gene>
<comment type="caution">
    <text evidence="2">The sequence shown here is derived from an EMBL/GenBank/DDBJ whole genome shotgun (WGS) entry which is preliminary data.</text>
</comment>
<sequence length="534" mass="59305">MPIDRMAGGTGAPRKAKANARSERPTRTSFPFVIATDLGKTRAQDMKMIRSHVVRGKGRPKRGSAVAKPSVGTWIKAQAEQSVLLPSQAAEPDPTSKKNPTSEKDPSTPDSSPQSSFGSGSEAEFAVRNSRGLFSNSCPEQAPWIMRSLSFTPGMDPKMLDKIFHCFSTLNSGMYPPNFCLVYDIFDSCWLKFMIQDLLFSYTAQFIAEAFTSWEHGGALGTRASSLLSQVLVTLQQAIEDNKTATADATIGAILFLTLAADIAGDTTSAMNHLRGLQKIVSIRGGVRKLNSTQLQGKCYRADLQLSMILGSRPCFYADDLTWEPFFKSIKTKTIHCAKLETYLSQSVGFPDPRLSNIWTDVQELCAIVDLSILTQRKIRPELYQEVLVSIQYRLLHLTYSECSTDVCGGQKWKNVHEAIRLGILGLTTTLFLYRDKVDTSYLTIVSRLDASLLQLEEPADDRAWELRLWLLFMVSVTLGGGGDRFDGLLVRGLEALRIKSWAATRQLLKSLLWIDLLHDEVGRMVYGRCMGES</sequence>
<feature type="region of interest" description="Disordered" evidence="1">
    <location>
        <begin position="1"/>
        <end position="32"/>
    </location>
</feature>
<proteinExistence type="predicted"/>
<feature type="compositionally biased region" description="Low complexity" evidence="1">
    <location>
        <begin position="108"/>
        <end position="121"/>
    </location>
</feature>
<dbReference type="Proteomes" id="UP000754883">
    <property type="component" value="Unassembled WGS sequence"/>
</dbReference>
<evidence type="ECO:0000256" key="1">
    <source>
        <dbReference type="SAM" id="MobiDB-lite"/>
    </source>
</evidence>
<protein>
    <submittedName>
        <fullName evidence="2">Uncharacterized protein</fullName>
    </submittedName>
</protein>
<feature type="compositionally biased region" description="Basic and acidic residues" evidence="1">
    <location>
        <begin position="94"/>
        <end position="107"/>
    </location>
</feature>
<reference evidence="2" key="1">
    <citation type="submission" date="2021-10" db="EMBL/GenBank/DDBJ databases">
        <authorList>
            <person name="Piombo E."/>
        </authorList>
    </citation>
    <scope>NUCLEOTIDE SEQUENCE</scope>
</reference>